<accession>X0SYQ5</accession>
<dbReference type="AlphaFoldDB" id="X0SYQ5"/>
<dbReference type="PROSITE" id="PS50977">
    <property type="entry name" value="HTH_TETR_2"/>
    <property type="match status" value="1"/>
</dbReference>
<dbReference type="EMBL" id="BARS01004622">
    <property type="protein sequence ID" value="GAF81042.1"/>
    <property type="molecule type" value="Genomic_DNA"/>
</dbReference>
<dbReference type="GO" id="GO:0003677">
    <property type="term" value="F:DNA binding"/>
    <property type="evidence" value="ECO:0007669"/>
    <property type="project" value="UniProtKB-KW"/>
</dbReference>
<gene>
    <name evidence="3" type="ORF">S01H1_09033</name>
</gene>
<dbReference type="InterPro" id="IPR041474">
    <property type="entry name" value="NicS_C"/>
</dbReference>
<dbReference type="PRINTS" id="PR00455">
    <property type="entry name" value="HTHTETR"/>
</dbReference>
<dbReference type="SUPFAM" id="SSF48498">
    <property type="entry name" value="Tetracyclin repressor-like, C-terminal domain"/>
    <property type="match status" value="1"/>
</dbReference>
<dbReference type="Pfam" id="PF00440">
    <property type="entry name" value="TetR_N"/>
    <property type="match status" value="1"/>
</dbReference>
<evidence type="ECO:0000256" key="1">
    <source>
        <dbReference type="ARBA" id="ARBA00023125"/>
    </source>
</evidence>
<dbReference type="InterPro" id="IPR009057">
    <property type="entry name" value="Homeodomain-like_sf"/>
</dbReference>
<dbReference type="InterPro" id="IPR001647">
    <property type="entry name" value="HTH_TetR"/>
</dbReference>
<dbReference type="Pfam" id="PF17938">
    <property type="entry name" value="TetR_C_29"/>
    <property type="match status" value="1"/>
</dbReference>
<name>X0SYQ5_9ZZZZ</name>
<dbReference type="InterPro" id="IPR050109">
    <property type="entry name" value="HTH-type_TetR-like_transc_reg"/>
</dbReference>
<feature type="domain" description="HTH tetR-type" evidence="2">
    <location>
        <begin position="18"/>
        <end position="78"/>
    </location>
</feature>
<evidence type="ECO:0000313" key="3">
    <source>
        <dbReference type="EMBL" id="GAF81042.1"/>
    </source>
</evidence>
<protein>
    <recommendedName>
        <fullName evidence="2">HTH tetR-type domain-containing protein</fullName>
    </recommendedName>
</protein>
<comment type="caution">
    <text evidence="3">The sequence shown here is derived from an EMBL/GenBank/DDBJ whole genome shotgun (WGS) entry which is preliminary data.</text>
</comment>
<dbReference type="PANTHER" id="PTHR30328:SF54">
    <property type="entry name" value="HTH-TYPE TRANSCRIPTIONAL REPRESSOR SCO4008"/>
    <property type="match status" value="1"/>
</dbReference>
<dbReference type="Gene3D" id="1.10.357.10">
    <property type="entry name" value="Tetracycline Repressor, domain 2"/>
    <property type="match status" value="1"/>
</dbReference>
<evidence type="ECO:0000259" key="2">
    <source>
        <dbReference type="PROSITE" id="PS50977"/>
    </source>
</evidence>
<keyword evidence="1" id="KW-0238">DNA-binding</keyword>
<dbReference type="SUPFAM" id="SSF46689">
    <property type="entry name" value="Homeodomain-like"/>
    <property type="match status" value="1"/>
</dbReference>
<proteinExistence type="predicted"/>
<dbReference type="PANTHER" id="PTHR30328">
    <property type="entry name" value="TRANSCRIPTIONAL REPRESSOR"/>
    <property type="match status" value="1"/>
</dbReference>
<dbReference type="InterPro" id="IPR036271">
    <property type="entry name" value="Tet_transcr_reg_TetR-rel_C_sf"/>
</dbReference>
<sequence length="213" mass="24063">MSVDIQREPSLTTKRDPELTRRRLMEAATKLFAEKGRDGTSVDEICQASGVNCRMIYHYFGSKDGLYMAMLERVYGGIHEIAVEADARSKSLSDFIEALTERYFRFLQANPEFVAVLRWENASGAEGIRQLDLDDFRSKYFGAASRVLDRQDGQSSTTENSLLIILTCCSLCGHYFSNQASLSYVLGVELADPEFAERWLAHIKRVALAMFCD</sequence>
<reference evidence="3" key="1">
    <citation type="journal article" date="2014" name="Front. Microbiol.">
        <title>High frequency of phylogenetically diverse reductive dehalogenase-homologous genes in deep subseafloor sedimentary metagenomes.</title>
        <authorList>
            <person name="Kawai M."/>
            <person name="Futagami T."/>
            <person name="Toyoda A."/>
            <person name="Takaki Y."/>
            <person name="Nishi S."/>
            <person name="Hori S."/>
            <person name="Arai W."/>
            <person name="Tsubouchi T."/>
            <person name="Morono Y."/>
            <person name="Uchiyama I."/>
            <person name="Ito T."/>
            <person name="Fujiyama A."/>
            <person name="Inagaki F."/>
            <person name="Takami H."/>
        </authorList>
    </citation>
    <scope>NUCLEOTIDE SEQUENCE</scope>
    <source>
        <strain evidence="3">Expedition CK06-06</strain>
    </source>
</reference>
<organism evidence="3">
    <name type="scientific">marine sediment metagenome</name>
    <dbReference type="NCBI Taxonomy" id="412755"/>
    <lineage>
        <taxon>unclassified sequences</taxon>
        <taxon>metagenomes</taxon>
        <taxon>ecological metagenomes</taxon>
    </lineage>
</organism>